<evidence type="ECO:0000313" key="1">
    <source>
        <dbReference type="EMBL" id="KAF5907175.1"/>
    </source>
</evidence>
<feature type="non-terminal residue" evidence="1">
    <location>
        <position position="1"/>
    </location>
</feature>
<gene>
    <name evidence="1" type="ORF">DAT39_003083</name>
</gene>
<reference evidence="1" key="1">
    <citation type="submission" date="2020-07" db="EMBL/GenBank/DDBJ databases">
        <title>Clarias magur genome sequencing, assembly and annotation.</title>
        <authorList>
            <person name="Kushwaha B."/>
            <person name="Kumar R."/>
            <person name="Das P."/>
            <person name="Joshi C.G."/>
            <person name="Kumar D."/>
            <person name="Nagpure N.S."/>
            <person name="Pandey M."/>
            <person name="Agarwal S."/>
            <person name="Srivastava S."/>
            <person name="Singh M."/>
            <person name="Sahoo L."/>
            <person name="Jayasankar P."/>
            <person name="Meher P.K."/>
            <person name="Koringa P.G."/>
            <person name="Iquebal M.A."/>
            <person name="Das S.P."/>
            <person name="Bit A."/>
            <person name="Patnaik S."/>
            <person name="Patel N."/>
            <person name="Shah T.M."/>
            <person name="Hinsu A."/>
            <person name="Jena J.K."/>
        </authorList>
    </citation>
    <scope>NUCLEOTIDE SEQUENCE</scope>
    <source>
        <strain evidence="1">CIFAMagur01</strain>
        <tissue evidence="1">Testis</tissue>
    </source>
</reference>
<dbReference type="EMBL" id="QNUK01000024">
    <property type="protein sequence ID" value="KAF5907175.1"/>
    <property type="molecule type" value="Genomic_DNA"/>
</dbReference>
<accession>A0A8J4UZN1</accession>
<protein>
    <submittedName>
        <fullName evidence="1">Tripartite motif-containing protein 35-like</fullName>
    </submittedName>
</protein>
<dbReference type="AlphaFoldDB" id="A0A8J4UZN1"/>
<dbReference type="OrthoDB" id="9049620at2759"/>
<sequence length="157" mass="18642">TDLKSSLQHLQDKCQVLKKLKSNYEQTGKCITHQTKKTELQIKKEFEKLHQFLQDEEASRLAALRQEEEEKSVTMKQNIEEINIWILYLYYILKMAKDEMGSESLTFMQSLRALAKGRAQRFFQEPQMIPESLINEAKHLGNLTFRVWQNMLEIVQY</sequence>
<feature type="non-terminal residue" evidence="1">
    <location>
        <position position="157"/>
    </location>
</feature>
<name>A0A8J4UZN1_CLAMG</name>
<keyword evidence="2" id="KW-1185">Reference proteome</keyword>
<comment type="caution">
    <text evidence="1">The sequence shown here is derived from an EMBL/GenBank/DDBJ whole genome shotgun (WGS) entry which is preliminary data.</text>
</comment>
<proteinExistence type="predicted"/>
<evidence type="ECO:0000313" key="2">
    <source>
        <dbReference type="Proteomes" id="UP000727407"/>
    </source>
</evidence>
<dbReference type="Proteomes" id="UP000727407">
    <property type="component" value="Unassembled WGS sequence"/>
</dbReference>
<organism evidence="1 2">
    <name type="scientific">Clarias magur</name>
    <name type="common">Asian catfish</name>
    <name type="synonym">Macropteronotus magur</name>
    <dbReference type="NCBI Taxonomy" id="1594786"/>
    <lineage>
        <taxon>Eukaryota</taxon>
        <taxon>Metazoa</taxon>
        <taxon>Chordata</taxon>
        <taxon>Craniata</taxon>
        <taxon>Vertebrata</taxon>
        <taxon>Euteleostomi</taxon>
        <taxon>Actinopterygii</taxon>
        <taxon>Neopterygii</taxon>
        <taxon>Teleostei</taxon>
        <taxon>Ostariophysi</taxon>
        <taxon>Siluriformes</taxon>
        <taxon>Clariidae</taxon>
        <taxon>Clarias</taxon>
    </lineage>
</organism>